<comment type="caution">
    <text evidence="1">The sequence shown here is derived from an EMBL/GenBank/DDBJ whole genome shotgun (WGS) entry which is preliminary data.</text>
</comment>
<dbReference type="RefSeq" id="XP_024714643.1">
    <property type="nucleotide sequence ID" value="XM_024857507.1"/>
</dbReference>
<proteinExistence type="predicted"/>
<sequence length="236" mass="26651">MFFLAFFLIASSYALEIQFKSANNYFNATHVTLSDEISGGYVYDTVQGLVTFLEGNRFFMAKDLPTLELALSRDLFDRLIFDPLDLDALVVETRNGSESSTPSEVVIRGFSLINPEVSNGKKAVPKRKPEDVIMEVEKRICYIGDYALSEGNYMISICSSGIECDYEALQILADKVFGHMVNENEGQTSRIVRIAYEHPGGYRSSVEHYNGTVTVEDRDILSTKWCENRGSWQKLF</sequence>
<accession>A0A2P7YU69</accession>
<evidence type="ECO:0000313" key="2">
    <source>
        <dbReference type="Proteomes" id="UP000241107"/>
    </source>
</evidence>
<name>A0A2P7YU69_9ASCO</name>
<dbReference type="EMBL" id="PYFQ01000003">
    <property type="protein sequence ID" value="PSK39506.1"/>
    <property type="molecule type" value="Genomic_DNA"/>
</dbReference>
<keyword evidence="2" id="KW-1185">Reference proteome</keyword>
<dbReference type="AlphaFoldDB" id="A0A2P7YU69"/>
<dbReference type="GeneID" id="36565512"/>
<organism evidence="1 2">
    <name type="scientific">Candidozyma pseudohaemuli</name>
    <dbReference type="NCBI Taxonomy" id="418784"/>
    <lineage>
        <taxon>Eukaryota</taxon>
        <taxon>Fungi</taxon>
        <taxon>Dikarya</taxon>
        <taxon>Ascomycota</taxon>
        <taxon>Saccharomycotina</taxon>
        <taxon>Pichiomycetes</taxon>
        <taxon>Metschnikowiaceae</taxon>
        <taxon>Candidozyma</taxon>
    </lineage>
</organism>
<reference evidence="1 2" key="1">
    <citation type="submission" date="2018-03" db="EMBL/GenBank/DDBJ databases">
        <title>Candida pseudohaemulonii genome assembly and annotation.</title>
        <authorList>
            <person name="Munoz J.F."/>
            <person name="Gade L.G."/>
            <person name="Chow N.A."/>
            <person name="Litvintseva A.P."/>
            <person name="Loparev V.N."/>
            <person name="Cuomo C.A."/>
        </authorList>
    </citation>
    <scope>NUCLEOTIDE SEQUENCE [LARGE SCALE GENOMIC DNA]</scope>
    <source>
        <strain evidence="1 2">B12108</strain>
    </source>
</reference>
<gene>
    <name evidence="1" type="ORF">C7M61_002123</name>
</gene>
<dbReference type="Proteomes" id="UP000241107">
    <property type="component" value="Unassembled WGS sequence"/>
</dbReference>
<evidence type="ECO:0000313" key="1">
    <source>
        <dbReference type="EMBL" id="PSK39506.1"/>
    </source>
</evidence>
<protein>
    <submittedName>
        <fullName evidence="1">Uncharacterized protein</fullName>
    </submittedName>
</protein>
<dbReference type="VEuPathDB" id="FungiDB:C7M61_002123"/>